<evidence type="ECO:0000256" key="4">
    <source>
        <dbReference type="ARBA" id="ARBA00022777"/>
    </source>
</evidence>
<name>A0A7S3G0V4_9EUKA</name>
<evidence type="ECO:0000256" key="3">
    <source>
        <dbReference type="ARBA" id="ARBA00022741"/>
    </source>
</evidence>
<evidence type="ECO:0000259" key="7">
    <source>
        <dbReference type="PROSITE" id="PS50011"/>
    </source>
</evidence>
<gene>
    <name evidence="8" type="ORF">PBIL07802_LOCUS6926</name>
</gene>
<dbReference type="Gene3D" id="1.10.510.10">
    <property type="entry name" value="Transferase(Phosphotransferase) domain 1"/>
    <property type="match status" value="1"/>
</dbReference>
<dbReference type="PROSITE" id="PS00107">
    <property type="entry name" value="PROTEIN_KINASE_ATP"/>
    <property type="match status" value="1"/>
</dbReference>
<dbReference type="AlphaFoldDB" id="A0A7S3G0V4"/>
<protein>
    <recommendedName>
        <fullName evidence="7">Protein kinase domain-containing protein</fullName>
    </recommendedName>
</protein>
<dbReference type="EMBL" id="HBIB01010772">
    <property type="protein sequence ID" value="CAE0244749.1"/>
    <property type="molecule type" value="Transcribed_RNA"/>
</dbReference>
<dbReference type="GO" id="GO:0005524">
    <property type="term" value="F:ATP binding"/>
    <property type="evidence" value="ECO:0007669"/>
    <property type="project" value="UniProtKB-UniRule"/>
</dbReference>
<keyword evidence="3 6" id="KW-0547">Nucleotide-binding</keyword>
<keyword evidence="4" id="KW-0418">Kinase</keyword>
<dbReference type="GO" id="GO:0004674">
    <property type="term" value="F:protein serine/threonine kinase activity"/>
    <property type="evidence" value="ECO:0007669"/>
    <property type="project" value="UniProtKB-KW"/>
</dbReference>
<dbReference type="InterPro" id="IPR050205">
    <property type="entry name" value="CDPK_Ser/Thr_kinases"/>
</dbReference>
<feature type="domain" description="Protein kinase" evidence="7">
    <location>
        <begin position="110"/>
        <end position="385"/>
    </location>
</feature>
<evidence type="ECO:0000256" key="2">
    <source>
        <dbReference type="ARBA" id="ARBA00022679"/>
    </source>
</evidence>
<proteinExistence type="predicted"/>
<accession>A0A7S3G0V4</accession>
<keyword evidence="1" id="KW-0723">Serine/threonine-protein kinase</keyword>
<dbReference type="SMART" id="SM00220">
    <property type="entry name" value="S_TKc"/>
    <property type="match status" value="1"/>
</dbReference>
<organism evidence="8">
    <name type="scientific">Palpitomonas bilix</name>
    <dbReference type="NCBI Taxonomy" id="652834"/>
    <lineage>
        <taxon>Eukaryota</taxon>
        <taxon>Eukaryota incertae sedis</taxon>
    </lineage>
</organism>
<dbReference type="PROSITE" id="PS50011">
    <property type="entry name" value="PROTEIN_KINASE_DOM"/>
    <property type="match status" value="1"/>
</dbReference>
<dbReference type="InterPro" id="IPR000719">
    <property type="entry name" value="Prot_kinase_dom"/>
</dbReference>
<sequence>MASTFAQIFERRGGCFRREVCKGRLWLQLDSGRVFFSSNATSKPTSSIVLEGGSCSRGEERNSLVVEGRHGSTSTRIIFPTTAVLEGWETALTLHQSGVIRQINRAEDVWRIADKLGEGAFSSVYRATAQEGEKVVALKILPKRLLPSSSDRLRVFREIETLQFFGGDGVISFEGCAESNDSFFIASELCEGGTALDVAQASEREGPLPEQKISECIRSVLLCLQRVHLRGYIHRDIKAENIAFKVKGSLRDTRLLDLGLSLHTDIQAATLETVGTDGYAAPEVVAGKPYALNADVFSVGALTLLLCCQIFPFSSGEEAVSSLAAAEEGLRLGNLWQWEPPAEEDGAQKKWSALSAHCKDFVQRCLALPPSQRPGVDDLIVHPFISSKIP</sequence>
<dbReference type="Pfam" id="PF00069">
    <property type="entry name" value="Pkinase"/>
    <property type="match status" value="1"/>
</dbReference>
<dbReference type="InterPro" id="IPR011009">
    <property type="entry name" value="Kinase-like_dom_sf"/>
</dbReference>
<keyword evidence="2" id="KW-0808">Transferase</keyword>
<dbReference type="SUPFAM" id="SSF56112">
    <property type="entry name" value="Protein kinase-like (PK-like)"/>
    <property type="match status" value="1"/>
</dbReference>
<dbReference type="PANTHER" id="PTHR24349">
    <property type="entry name" value="SERINE/THREONINE-PROTEIN KINASE"/>
    <property type="match status" value="1"/>
</dbReference>
<evidence type="ECO:0000256" key="1">
    <source>
        <dbReference type="ARBA" id="ARBA00022527"/>
    </source>
</evidence>
<feature type="binding site" evidence="6">
    <location>
        <position position="139"/>
    </location>
    <ligand>
        <name>ATP</name>
        <dbReference type="ChEBI" id="CHEBI:30616"/>
    </ligand>
</feature>
<dbReference type="InterPro" id="IPR017441">
    <property type="entry name" value="Protein_kinase_ATP_BS"/>
</dbReference>
<keyword evidence="5 6" id="KW-0067">ATP-binding</keyword>
<evidence type="ECO:0000256" key="6">
    <source>
        <dbReference type="PROSITE-ProRule" id="PRU10141"/>
    </source>
</evidence>
<reference evidence="8" key="1">
    <citation type="submission" date="2021-01" db="EMBL/GenBank/DDBJ databases">
        <authorList>
            <person name="Corre E."/>
            <person name="Pelletier E."/>
            <person name="Niang G."/>
            <person name="Scheremetjew M."/>
            <person name="Finn R."/>
            <person name="Kale V."/>
            <person name="Holt S."/>
            <person name="Cochrane G."/>
            <person name="Meng A."/>
            <person name="Brown T."/>
            <person name="Cohen L."/>
        </authorList>
    </citation>
    <scope>NUCLEOTIDE SEQUENCE</scope>
    <source>
        <strain evidence="8">NIES-2562</strain>
    </source>
</reference>
<evidence type="ECO:0000313" key="8">
    <source>
        <dbReference type="EMBL" id="CAE0244749.1"/>
    </source>
</evidence>
<evidence type="ECO:0000256" key="5">
    <source>
        <dbReference type="ARBA" id="ARBA00022840"/>
    </source>
</evidence>